<evidence type="ECO:0000313" key="2">
    <source>
        <dbReference type="EMBL" id="MFC6888907.1"/>
    </source>
</evidence>
<feature type="compositionally biased region" description="Basic residues" evidence="1">
    <location>
        <begin position="61"/>
        <end position="70"/>
    </location>
</feature>
<dbReference type="Proteomes" id="UP001596333">
    <property type="component" value="Unassembled WGS sequence"/>
</dbReference>
<evidence type="ECO:0000256" key="1">
    <source>
        <dbReference type="SAM" id="MobiDB-lite"/>
    </source>
</evidence>
<comment type="caution">
    <text evidence="2">The sequence shown here is derived from an EMBL/GenBank/DDBJ whole genome shotgun (WGS) entry which is preliminary data.</text>
</comment>
<keyword evidence="3" id="KW-1185">Reference proteome</keyword>
<dbReference type="EMBL" id="JBHSXI010000009">
    <property type="protein sequence ID" value="MFC6888907.1"/>
    <property type="molecule type" value="Genomic_DNA"/>
</dbReference>
<dbReference type="AlphaFoldDB" id="A0ABD5ULB2"/>
<accession>A0ABD5ULB2</accession>
<reference evidence="2 3" key="1">
    <citation type="journal article" date="2019" name="Int. J. Syst. Evol. Microbiol.">
        <title>The Global Catalogue of Microorganisms (GCM) 10K type strain sequencing project: providing services to taxonomists for standard genome sequencing and annotation.</title>
        <authorList>
            <consortium name="The Broad Institute Genomics Platform"/>
            <consortium name="The Broad Institute Genome Sequencing Center for Infectious Disease"/>
            <person name="Wu L."/>
            <person name="Ma J."/>
        </authorList>
    </citation>
    <scope>NUCLEOTIDE SEQUENCE [LARGE SCALE GENOMIC DNA]</scope>
    <source>
        <strain evidence="2 3">Y73</strain>
    </source>
</reference>
<gene>
    <name evidence="2" type="ORF">ACFQEY_07780</name>
</gene>
<dbReference type="RefSeq" id="WP_379766767.1">
    <property type="nucleotide sequence ID" value="NZ_JBHSXI010000009.1"/>
</dbReference>
<evidence type="ECO:0000313" key="3">
    <source>
        <dbReference type="Proteomes" id="UP001596333"/>
    </source>
</evidence>
<protein>
    <submittedName>
        <fullName evidence="2">Uncharacterized protein</fullName>
    </submittedName>
</protein>
<name>A0ABD5ULB2_9EURY</name>
<organism evidence="2 3">
    <name type="scientific">Halorubrum trueperi</name>
    <dbReference type="NCBI Taxonomy" id="2004704"/>
    <lineage>
        <taxon>Archaea</taxon>
        <taxon>Methanobacteriati</taxon>
        <taxon>Methanobacteriota</taxon>
        <taxon>Stenosarchaea group</taxon>
        <taxon>Halobacteria</taxon>
        <taxon>Halobacteriales</taxon>
        <taxon>Haloferacaceae</taxon>
        <taxon>Halorubrum</taxon>
    </lineage>
</organism>
<feature type="region of interest" description="Disordered" evidence="1">
    <location>
        <begin position="48"/>
        <end position="70"/>
    </location>
</feature>
<proteinExistence type="predicted"/>
<sequence length="70" mass="8187">MRLQNCLISSNDIVLIEILYSGMRYKSFAQEISLYRIRRREKAAGDGILGEAAKRDDRRETNKKKDRLGR</sequence>